<dbReference type="RefSeq" id="WP_039255374.1">
    <property type="nucleotide sequence ID" value="NZ_JENJ01000029.1"/>
</dbReference>
<dbReference type="PANTHER" id="PTHR37691">
    <property type="entry name" value="BLR3518 PROTEIN"/>
    <property type="match status" value="1"/>
</dbReference>
<dbReference type="InterPro" id="IPR003787">
    <property type="entry name" value="Sulphur_relay_DsrE/F-like"/>
</dbReference>
<dbReference type="OrthoDB" id="6412948at2"/>
<name>A0A0A0I3I2_CLONO</name>
<dbReference type="SUPFAM" id="SSF75169">
    <property type="entry name" value="DsrEFH-like"/>
    <property type="match status" value="1"/>
</dbReference>
<dbReference type="InterPro" id="IPR027396">
    <property type="entry name" value="DsrEFH-like"/>
</dbReference>
<dbReference type="EMBL" id="JENJ01000029">
    <property type="protein sequence ID" value="KGM95969.1"/>
    <property type="molecule type" value="Genomic_DNA"/>
</dbReference>
<organism evidence="1 2">
    <name type="scientific">Clostridium novyi A str. 4552</name>
    <dbReference type="NCBI Taxonomy" id="1444289"/>
    <lineage>
        <taxon>Bacteria</taxon>
        <taxon>Bacillati</taxon>
        <taxon>Bacillota</taxon>
        <taxon>Clostridia</taxon>
        <taxon>Eubacteriales</taxon>
        <taxon>Clostridiaceae</taxon>
        <taxon>Clostridium</taxon>
    </lineage>
</organism>
<evidence type="ECO:0000313" key="1">
    <source>
        <dbReference type="EMBL" id="KGM95969.1"/>
    </source>
</evidence>
<dbReference type="Pfam" id="PF02635">
    <property type="entry name" value="DsrE"/>
    <property type="match status" value="1"/>
</dbReference>
<dbReference type="AlphaFoldDB" id="A0A0A0I3I2"/>
<reference evidence="1 2" key="1">
    <citation type="submission" date="2014-01" db="EMBL/GenBank/DDBJ databases">
        <title>Plasmidome dynamics in the species complex Clostridium novyi sensu lato converts strains of independent lineages into distinctly different pathogens.</title>
        <authorList>
            <person name="Skarin H."/>
            <person name="Segerman B."/>
        </authorList>
    </citation>
    <scope>NUCLEOTIDE SEQUENCE [LARGE SCALE GENOMIC DNA]</scope>
    <source>
        <strain evidence="1 2">4552</strain>
    </source>
</reference>
<protein>
    <submittedName>
        <fullName evidence="1">Uncharacterized protein</fullName>
    </submittedName>
</protein>
<dbReference type="Proteomes" id="UP000030012">
    <property type="component" value="Unassembled WGS sequence"/>
</dbReference>
<evidence type="ECO:0000313" key="2">
    <source>
        <dbReference type="Proteomes" id="UP000030012"/>
    </source>
</evidence>
<accession>A0A0A0I3I2</accession>
<gene>
    <name evidence="1" type="ORF">Z968_07755</name>
</gene>
<comment type="caution">
    <text evidence="1">The sequence shown here is derived from an EMBL/GenBank/DDBJ whole genome shotgun (WGS) entry which is preliminary data.</text>
</comment>
<sequence length="116" mass="13195">MKVIYHIDNPAKWRLVLENAKNMLDEGNKSGETFEIEILANSMAVISLKEQITINSKLYMEMDELVKRQVTFACCKKALEKVTVKPEELCSFAKVVPSGVVELAHKQSEGFFYIKP</sequence>
<dbReference type="Gene3D" id="3.40.1260.10">
    <property type="entry name" value="DsrEFH-like"/>
    <property type="match status" value="1"/>
</dbReference>
<dbReference type="PANTHER" id="PTHR37691:SF1">
    <property type="entry name" value="BLR3518 PROTEIN"/>
    <property type="match status" value="1"/>
</dbReference>
<proteinExistence type="predicted"/>